<accession>A0A7W6DSR4</accession>
<reference evidence="1 2" key="1">
    <citation type="submission" date="2020-08" db="EMBL/GenBank/DDBJ databases">
        <title>Genomic Encyclopedia of Type Strains, Phase IV (KMG-IV): sequencing the most valuable type-strain genomes for metagenomic binning, comparative biology and taxonomic classification.</title>
        <authorList>
            <person name="Goeker M."/>
        </authorList>
    </citation>
    <scope>NUCLEOTIDE SEQUENCE [LARGE SCALE GENOMIC DNA]</scope>
    <source>
        <strain evidence="1 2">DSM 102235</strain>
    </source>
</reference>
<name>A0A7W6DSR4_9RHOB</name>
<keyword evidence="2" id="KW-1185">Reference proteome</keyword>
<dbReference type="AlphaFoldDB" id="A0A7W6DSR4"/>
<organism evidence="1 2">
    <name type="scientific">Sagittula marina</name>
    <dbReference type="NCBI Taxonomy" id="943940"/>
    <lineage>
        <taxon>Bacteria</taxon>
        <taxon>Pseudomonadati</taxon>
        <taxon>Pseudomonadota</taxon>
        <taxon>Alphaproteobacteria</taxon>
        <taxon>Rhodobacterales</taxon>
        <taxon>Roseobacteraceae</taxon>
        <taxon>Sagittula</taxon>
    </lineage>
</organism>
<dbReference type="EMBL" id="JACIEJ010000025">
    <property type="protein sequence ID" value="MBB3988495.1"/>
    <property type="molecule type" value="Genomic_DNA"/>
</dbReference>
<comment type="caution">
    <text evidence="1">The sequence shown here is derived from an EMBL/GenBank/DDBJ whole genome shotgun (WGS) entry which is preliminary data.</text>
</comment>
<dbReference type="Proteomes" id="UP000541426">
    <property type="component" value="Unassembled WGS sequence"/>
</dbReference>
<gene>
    <name evidence="1" type="ORF">GGQ68_004852</name>
</gene>
<sequence>MKRTRFTDEQIIHCPAGASAECCREGAFCR</sequence>
<protein>
    <submittedName>
        <fullName evidence="1">Uncharacterized protein</fullName>
    </submittedName>
</protein>
<evidence type="ECO:0000313" key="2">
    <source>
        <dbReference type="Proteomes" id="UP000541426"/>
    </source>
</evidence>
<proteinExistence type="predicted"/>
<evidence type="ECO:0000313" key="1">
    <source>
        <dbReference type="EMBL" id="MBB3988495.1"/>
    </source>
</evidence>
<feature type="non-terminal residue" evidence="1">
    <location>
        <position position="30"/>
    </location>
</feature>